<protein>
    <submittedName>
        <fullName evidence="1">Uncharacterized protein</fullName>
    </submittedName>
</protein>
<accession>A0A8S5M0W9</accession>
<organism evidence="1">
    <name type="scientific">Siphoviridae sp. ctX926</name>
    <dbReference type="NCBI Taxonomy" id="2826366"/>
    <lineage>
        <taxon>Viruses</taxon>
        <taxon>Duplodnaviria</taxon>
        <taxon>Heunggongvirae</taxon>
        <taxon>Uroviricota</taxon>
        <taxon>Caudoviricetes</taxon>
    </lineage>
</organism>
<evidence type="ECO:0000313" key="1">
    <source>
        <dbReference type="EMBL" id="DAD75961.1"/>
    </source>
</evidence>
<sequence>MARKEKSPEQQLKELCQEIKSEIDRWNNLKIQGGNDPFWEDGYNMNLTRNHVIYDKGKIKEICEENSLDLPEEYHLQTPPEVPKYYMAKPKRIEKDARESLTKYKADENYQWLTQCNASTNIKKKVCYEAVMGYVSGLEEAIKRNDLLAMRRHRHPNRFLGSFAECRKRIEEAMAEEAVDGQMELFDFI</sequence>
<dbReference type="EMBL" id="BK014793">
    <property type="protein sequence ID" value="DAD75961.1"/>
    <property type="molecule type" value="Genomic_DNA"/>
</dbReference>
<proteinExistence type="predicted"/>
<reference evidence="1" key="1">
    <citation type="journal article" date="2021" name="Proc. Natl. Acad. Sci. U.S.A.">
        <title>A Catalog of Tens of Thousands of Viruses from Human Metagenomes Reveals Hidden Associations with Chronic Diseases.</title>
        <authorList>
            <person name="Tisza M.J."/>
            <person name="Buck C.B."/>
        </authorList>
    </citation>
    <scope>NUCLEOTIDE SEQUENCE</scope>
    <source>
        <strain evidence="1">CtX926</strain>
    </source>
</reference>
<name>A0A8S5M0W9_9CAUD</name>